<dbReference type="SUPFAM" id="SSF56935">
    <property type="entry name" value="Porins"/>
    <property type="match status" value="1"/>
</dbReference>
<dbReference type="InterPro" id="IPR005017">
    <property type="entry name" value="OMPP1/FadL/TodX"/>
</dbReference>
<keyword evidence="7" id="KW-0998">Cell outer membrane</keyword>
<dbReference type="OrthoDB" id="9542at2"/>
<evidence type="ECO:0000313" key="8">
    <source>
        <dbReference type="EMBL" id="TSA85617.1"/>
    </source>
</evidence>
<name>A0A553UZH4_9HELI</name>
<keyword evidence="3" id="KW-1134">Transmembrane beta strand</keyword>
<evidence type="ECO:0000256" key="7">
    <source>
        <dbReference type="ARBA" id="ARBA00023237"/>
    </source>
</evidence>
<keyword evidence="5" id="KW-0732">Signal</keyword>
<dbReference type="GO" id="GO:0015483">
    <property type="term" value="F:long-chain fatty acid transporting porin activity"/>
    <property type="evidence" value="ECO:0007669"/>
    <property type="project" value="TreeGrafter"/>
</dbReference>
<keyword evidence="6" id="KW-0472">Membrane</keyword>
<dbReference type="PANTHER" id="PTHR35093">
    <property type="entry name" value="OUTER MEMBRANE PROTEIN NMB0088-RELATED"/>
    <property type="match status" value="1"/>
</dbReference>
<evidence type="ECO:0000256" key="2">
    <source>
        <dbReference type="ARBA" id="ARBA00008163"/>
    </source>
</evidence>
<evidence type="ECO:0000256" key="4">
    <source>
        <dbReference type="ARBA" id="ARBA00022692"/>
    </source>
</evidence>
<evidence type="ECO:0000313" key="9">
    <source>
        <dbReference type="Proteomes" id="UP000319322"/>
    </source>
</evidence>
<dbReference type="Proteomes" id="UP000319322">
    <property type="component" value="Unassembled WGS sequence"/>
</dbReference>
<comment type="similarity">
    <text evidence="2">Belongs to the OmpP1/FadL family.</text>
</comment>
<organism evidence="8 9">
    <name type="scientific">Helicobacter mehlei</name>
    <dbReference type="NCBI Taxonomy" id="2316080"/>
    <lineage>
        <taxon>Bacteria</taxon>
        <taxon>Pseudomonadati</taxon>
        <taxon>Campylobacterota</taxon>
        <taxon>Epsilonproteobacteria</taxon>
        <taxon>Campylobacterales</taxon>
        <taxon>Helicobacteraceae</taxon>
        <taxon>Helicobacter</taxon>
    </lineage>
</organism>
<protein>
    <submittedName>
        <fullName evidence="8">Transporter</fullName>
    </submittedName>
</protein>
<sequence length="569" mass="61352">MLLALVSGCLRGNGFKISEQSLNGTALGSAYIAGARGADSSYYNPANMGFNNDWGENQSEFEVTSTVINIPAFKFMVPSTNQGLYSVTSLKIDKSKENMLAIVNALGLGSLASDIGKTLITGGLKTVMNLVQSLQNLTNQKVTTVASVPDAQVVSGWTGTTNFILPKFFYKTRTHNGFTFGGSFTAPSGLGMKWHGLGGEFLQNVFIMMVELAPSVSYTLGNRFSIGVSGRGLYATGSFDNTVYVPLHGASVLTGDQILGLPNNVFSQQVPSSMRAQLAGIGDKAAANCKANMDQNSPQCQVFYNQLKNVMKNSGLQEAISDLYGTSKVVQQSNGSSWGGGYKLAASMRVFNNGMFSMVYTSSVTFNMRGNLTALTQLGPSLGNVLTKGHLNINVSLPEVLNIAYAHEFFKNRLRVEGVYERTFWSQGNKFLVTPDFANASYQGIGGTVQFLSAATLKKMVGLADFSGVMNMGAGWRDTNTFRIGTTYMGRSLRLMGALAYDQAPSPQDAVGIPDSDGYTIAFGAKYNFRGFDIGWGGTFTFKSNRNSYYQSNDIGQLRIFSASLGYRW</sequence>
<comment type="subcellular location">
    <subcellularLocation>
        <location evidence="1">Cell outer membrane</location>
        <topology evidence="1">Multi-pass membrane protein</topology>
    </subcellularLocation>
</comment>
<evidence type="ECO:0000256" key="1">
    <source>
        <dbReference type="ARBA" id="ARBA00004571"/>
    </source>
</evidence>
<keyword evidence="9" id="KW-1185">Reference proteome</keyword>
<evidence type="ECO:0000256" key="3">
    <source>
        <dbReference type="ARBA" id="ARBA00022452"/>
    </source>
</evidence>
<evidence type="ECO:0000256" key="6">
    <source>
        <dbReference type="ARBA" id="ARBA00023136"/>
    </source>
</evidence>
<accession>A0A553UZH4</accession>
<dbReference type="EMBL" id="VKGC01000006">
    <property type="protein sequence ID" value="TSA85617.1"/>
    <property type="molecule type" value="Genomic_DNA"/>
</dbReference>
<gene>
    <name evidence="8" type="ORF">FNE76_03845</name>
</gene>
<proteinExistence type="inferred from homology"/>
<dbReference type="PANTHER" id="PTHR35093:SF8">
    <property type="entry name" value="OUTER MEMBRANE PROTEIN NMB0088-RELATED"/>
    <property type="match status" value="1"/>
</dbReference>
<comment type="caution">
    <text evidence="8">The sequence shown here is derived from an EMBL/GenBank/DDBJ whole genome shotgun (WGS) entry which is preliminary data.</text>
</comment>
<dbReference type="GO" id="GO:0009279">
    <property type="term" value="C:cell outer membrane"/>
    <property type="evidence" value="ECO:0007669"/>
    <property type="project" value="UniProtKB-SubCell"/>
</dbReference>
<reference evidence="9" key="1">
    <citation type="submission" date="2019-07" db="EMBL/GenBank/DDBJ databases">
        <title>Helicobacter labacensis sp. nov., Helicobacter mehlei sp. nov. and Helicobacter vulpis sp. nov., isolated from gastric mucosa of red fox (Vulpis vulpis).</title>
        <authorList>
            <person name="Papic B."/>
        </authorList>
    </citation>
    <scope>NUCLEOTIDE SEQUENCE [LARGE SCALE GENOMIC DNA]</scope>
    <source>
        <strain evidence="9">L8b</strain>
    </source>
</reference>
<keyword evidence="4" id="KW-0812">Transmembrane</keyword>
<dbReference type="AlphaFoldDB" id="A0A553UZH4"/>
<dbReference type="Gene3D" id="2.40.160.60">
    <property type="entry name" value="Outer membrane protein transport protein (OMPP1/FadL/TodX)"/>
    <property type="match status" value="1"/>
</dbReference>
<evidence type="ECO:0000256" key="5">
    <source>
        <dbReference type="ARBA" id="ARBA00022729"/>
    </source>
</evidence>
<reference evidence="8 9" key="2">
    <citation type="submission" date="2019-07" db="EMBL/GenBank/DDBJ databases">
        <title>Helicobacter labacensis sp. nov., Helicobacter mehlei sp. nov. and Helicobacter vulpis sp. nov., isolated from gastric mucosa of red fox (Vulpis vulpis).</title>
        <authorList>
            <person name="Kusar D."/>
            <person name="Gruntar I."/>
            <person name="Pate M."/>
            <person name="Zajc U."/>
            <person name="Ocepek M."/>
        </authorList>
    </citation>
    <scope>NUCLEOTIDE SEQUENCE [LARGE SCALE GENOMIC DNA]</scope>
    <source>
        <strain evidence="8 9">L8b</strain>
    </source>
</reference>